<evidence type="ECO:0000313" key="1">
    <source>
        <dbReference type="EMBL" id="EMO64698.1"/>
    </source>
</evidence>
<dbReference type="Proteomes" id="UP000012159">
    <property type="component" value="Unassembled WGS sequence"/>
</dbReference>
<dbReference type="EMBL" id="AKWF02000023">
    <property type="protein sequence ID" value="EMO64698.1"/>
    <property type="molecule type" value="Genomic_DNA"/>
</dbReference>
<sequence length="87" mass="9751">MIFLVGKDQVPCKIVEIYQHSGILEPVENGKILSVSVGDPVILKGEIDTKAINKRATADELIRKLKSDPNVSKEELIREIEKLKNVR</sequence>
<proteinExistence type="predicted"/>
<accession>M6WSE9</accession>
<organism evidence="1 2">
    <name type="scientific">Leptospira borgpetersenii serovar Pomona str. 200901868</name>
    <dbReference type="NCBI Taxonomy" id="1192866"/>
    <lineage>
        <taxon>Bacteria</taxon>
        <taxon>Pseudomonadati</taxon>
        <taxon>Spirochaetota</taxon>
        <taxon>Spirochaetia</taxon>
        <taxon>Leptospirales</taxon>
        <taxon>Leptospiraceae</taxon>
        <taxon>Leptospira</taxon>
    </lineage>
</organism>
<reference evidence="1 2" key="1">
    <citation type="submission" date="2013-01" db="EMBL/GenBank/DDBJ databases">
        <authorList>
            <person name="Harkins D.M."/>
            <person name="Durkin A.S."/>
            <person name="Brinkac L.M."/>
            <person name="Haft D.H."/>
            <person name="Selengut J.D."/>
            <person name="Sanka R."/>
            <person name="DePew J."/>
            <person name="Purushe J."/>
            <person name="Picardeau M."/>
            <person name="Werts C."/>
            <person name="Goarant C."/>
            <person name="Vinetz J.M."/>
            <person name="Sutton G.G."/>
            <person name="Nierman W.C."/>
            <person name="Fouts D.E."/>
        </authorList>
    </citation>
    <scope>NUCLEOTIDE SEQUENCE [LARGE SCALE GENOMIC DNA]</scope>
    <source>
        <strain evidence="1 2">200901868</strain>
    </source>
</reference>
<evidence type="ECO:0000313" key="2">
    <source>
        <dbReference type="Proteomes" id="UP000012159"/>
    </source>
</evidence>
<dbReference type="AlphaFoldDB" id="M6WSE9"/>
<gene>
    <name evidence="1" type="ORF">LEP1GSC133_2917</name>
</gene>
<name>M6WSE9_LEPBO</name>
<protein>
    <submittedName>
        <fullName evidence="1">Uncharacterized protein</fullName>
    </submittedName>
</protein>
<comment type="caution">
    <text evidence="1">The sequence shown here is derived from an EMBL/GenBank/DDBJ whole genome shotgun (WGS) entry which is preliminary data.</text>
</comment>